<keyword evidence="6" id="KW-0012">Acyltransferase</keyword>
<dbReference type="SMART" id="SM01294">
    <property type="entry name" value="PKS_PP_betabranch"/>
    <property type="match status" value="3"/>
</dbReference>
<evidence type="ECO:0000259" key="14">
    <source>
        <dbReference type="PROSITE" id="PS52004"/>
    </source>
</evidence>
<comment type="catalytic activity">
    <reaction evidence="7">
        <text>6 (S)-methylmalonyl-CoA + propanoyl-CoA + 6 NADPH + 12 H(+) = 6-deoxyerythronolide B + 6 CO2 + 6 NADP(+) + 7 CoA + H2O</text>
        <dbReference type="Rhea" id="RHEA:23068"/>
        <dbReference type="ChEBI" id="CHEBI:15377"/>
        <dbReference type="ChEBI" id="CHEBI:15378"/>
        <dbReference type="ChEBI" id="CHEBI:16089"/>
        <dbReference type="ChEBI" id="CHEBI:16526"/>
        <dbReference type="ChEBI" id="CHEBI:57287"/>
        <dbReference type="ChEBI" id="CHEBI:57327"/>
        <dbReference type="ChEBI" id="CHEBI:57392"/>
        <dbReference type="ChEBI" id="CHEBI:57783"/>
        <dbReference type="ChEBI" id="CHEBI:58349"/>
        <dbReference type="EC" id="2.3.1.94"/>
    </reaction>
</comment>
<dbReference type="SMART" id="SM00826">
    <property type="entry name" value="PKS_DH"/>
    <property type="match status" value="2"/>
</dbReference>
<dbReference type="CDD" id="cd00833">
    <property type="entry name" value="PKS"/>
    <property type="match status" value="3"/>
</dbReference>
<sequence length="4361" mass="460382">MPTEPANRDRSDLPTAGDAIAITGMSCRLPLAADPVAFWRLLADGVDAVTETLGDRWADEDPAGRVTAGNRRGGMLDRVDGFDAGFFGISPREAVQMDPQQRLMLELGWEALEDAAIVPANVADSRTGVFVGAIADDYAGVLARSRDAYTAHSLAGTTRGIIANRISYTLGLRGPSLTVDAAQASSLVAVHLACESLRRGESDLALAGGVNLIFGPESTARADGFGGLSPDGRCYTWDVRANGYVRGEGGAFVVLKPLSRAIADGDTVYCVIRGSAVNNDGATAGLTVPSAQAQADVIRDAYTRAGVDPAGIQYVELHGTGTPVGDPIEASGLGAALGIARPVGSPLPVGSAKTNVGHLEGASGMVGLLKVALSIRHRQLPPSLHFDHPNPKIDLTALNMRVQTALTPWPNPDAALLAGVSSFGMGGTNCHVILEDTASVDLPASNDNSVVPLVLSGQDEGALRTQADRLRTHIEQNDLALADVGWSLTNTRSAFQHRAVVLTDNRENALAALDALARGTDAPGLVQGAPGDGGTVFVFPGQGSQWMDMAAGLSTVSTVFRAAVQECAAALVPYLDWSVLDVLDRVPGAPSLDRVDVVQPVLFTMMVSLSRVWASFGVVPDAVVGHSQGEIAAAVVAGGLTLDDGARIVATRSQAWLRLAGRGGMAAVPAGADLVRPRLERWGDALSIAAVNSPHSTAVAGDPTALAEFVQELVDEGVRAKVIRGIDTAGHSAQVDVFHEHLLDVLAPVAPRTGTIPFYSTVTGGLFDTAGLDAAYWYRNMREPVSFAPAIRALAGDTQTFVEVSPHPLLASAIQETAEEVNATPLVVGSLRRDEDAWPTLLTALARVHVRGTDVDWSFPADARRVALPTYAFQRRRYWPRPRVDGIPQPVAVVNEPEEVVEAPVTLAARLAAMPTAEAEFALTELVRAKVAVTLGHSEADTVSVRRTFKELGFDSALAVELRTKLADALGLRLPATVLFNHPTPSALIEFIRAALAEEQPSAPEIQATVDGGAIAIVGMACRYPGGVSSPEGLWALVTEGRDAITDFPTDRGWPLGDLYDPDPDHPGTSYVRQGGFLHDAHHFDPAFFGINPREAFATDPQHRLLLETSWEALERAGISPDSLRGSRTGVFTGIMYDDYTGRLAHRPPQEAEGYLGIGGFHSVASGRVAYTFGLEGPAVSVDTACSSSLVAIHQACQALRAGECTMALAGGVTVMATPSTFVEFSRQRALSPNGRCRPFAEAADGTVWAEGAGMLLLERVSDAQANGHPILAVIRGTAVNSDGASNGLTAPNGQAQERLIHQTLAAARLAPSDVDVVEAHGTGTTLGDPIEAQALIATYGQNRPSDRPLWLGSIKSNIGHTQAAAGVAGIIKMVHAIQHAHLPHTLHIDQPTPYVDWTGVALLAQPTAWPESGRPRRAAVSSFGISGTNAHLILEQAPTAPAPKDGTEPAAVPWLLSARSPEALRAQVHEMAAFAEDASATDLAYALATTRAHHEHRVAVTGVDRAELVAALTALDGSETAFGLAESVAEEQPRIAFLFPGQGSQHAGMGRELYAAFPVFAQALDEICAQFDEPLRDVMFDGTLLNDTRYTQPALFAFQVATYRLLTAWGVTPTHLAGHSIGELSAAHVAGVLSLEDACTLVSARARLMASLPSDGVMIAIKASAEDVRESVVRFEDRLAIAAINGPANTVISGDPDAAEQVAEHWRTRGHETKRLDVAHAFHSPHTDAILADFLDVARGLTFRPPQLPVISNVTGALADQLCSPEYWADHIRHAVRFADGIRTLAARGTTAYIELGPGSALSTMAGETLSDAVLIAAVRRNRFEPLSLVDALAQAHGHGVPVDWQAFFAPYRKARVPALPTYPFQRAPYWLHPTAPNGTAGLDSTGHPLVPAAVDLPDGTRLLTGRLSFDDHAWLRDHVVAGTALLPGTAFADLALHLGGYLDDLTLEAPLFLQTAVQLQVVAEPPDAAGRTSFIVRSRPETADTWTQHASGTILPDTPTLDVNTVWPPVGASALNLNNAYSRLYDLGFQYGPAFQCLTAAWEDGDELYAEVQLQQSPDGFGIHPALFDAALHLLPLTGEGLRLPFAWRGVALYARNATILRVRLSRASDSVSLVATDPDGTPVLSVESLTLRSARFAEQNDLYRLEWVPFELTPLPDAPEVVFSIHTESAGGNPAARAHQLTHDVLAVLQDFIETDSPAHLAIVTSRAVEAAAVWGLVRSAQNEHPGRFVLVDVDEPSQELLQAAVNTGADQLSIRAGEVFVPQLTRTTATAPEPFDPDGTVLITGGTGGLGALLARHLVATHGVRHLLLLSRRGPDAPGADALRDELTEAGATVTIVAGDAAERRQLLRVLTAVPAEHPLTAVIHTAGVTDDAPITALTPERLDAVLRPKVDAAWHLYDLTKHLDLHAFVLFSSIAGTLGTAGQGNYAAANAFLDALAAQHRATSLAWGLWEGATGITGKLGEAELSRLAAAGLRPLPQADALSLFDVTYAGDSVVPARIDTVPKAKAPVAVKRTAPTARSARETLDLVLTNVAAVLGHTTAAGLEPDLDFKKLGFDSLTGVQLRNALNKQLGLNLPPTLVFDHPTPAALAGHLHALATEALSAKERTLTPAKVVDSAEPIAIVAMGCRFPGGVTSASDLWDLVAEGRDAITGFPTDRGWDLEELYDPDPAAAGRSYVRHGGFLVDAAMFDAEFFGISPREATAMDPQQRLLLEIIWETVEQAGITADSLRGTNTGVFSGVMLGDYGARLVRGAPEDIEGHLPVGSAYSVASGRAAYTFGFEGPAITVDTACSSSLVAAHLAVQSLRSGECDLALAGGVTVMATPVQFVQFSRQRGLAPDGRCKPFAEAADGTAWGEGAGMLLLERLSDAQANGHPVLAVIRSTAVNSDGASNGLTAPNGQAQERLIHQTLTAAGLTPADVDVVDAHGTGTVLGDPIEAQALIATYGKNRPADRPLWLGSVKSNIGHTQAAAGAASVIKMIQALRHNELPRTLHVNEPTPHIDWAGSGVSLLTEPVPWQENGHPRRAAVSSFGISGTNAHLILEQAPATSEPEPARKFTGTTVPWLVSARSAQALPAQAARLRDVLRAEPELDPVDVGFTLATARDRHNHTAAVLVADREQALRDLDDLAHGRQAANVLLSPEGTRRGKIAFVFPGQGAQWVGMAAELLESSPVFAAELRRCADALAPHTDWSLLDVLRGGEGSLDRVDVVQPALFAVMVSLARLWEHYGVLPDAVAGHSQGEIAAAYVSGALSLEDAARVVALRSKAIVKLRGEGGMASIPLPANDVTELLDGRDPRIVIASINSPTSTVVAGPHGPLVEFVEHCQANGVRARLVAVDYASHSPAVEAIEDDVRTALAGIVPQEPAIPFYSAVTGDLSVAEVDAAYWYRNLRGTVRFADATQSLLRAGHDLLIEVSPHPVLTMAVQETAEDAGVVVSAMGTLRRGEGGRMLSALAEAHVSHADVDWGQVFADSGARRVDLPTYAFQHRSYWADAVEAVDMAAGQDLTGHPMLGAVTQLPDGGELFSGRLSTETHPWLADHAVWDTVLLPGTAFAELALHAGGRIVELSLEAPLVLGSEPVDLQVVTGPDDNGRSTVTIRSRVNDGTWTRHARGTLARDMPAPASTAEQWPPRGAEKVDTVALYDRLANAGFGYGPAFQGLRAAWTHGDDVYAEVELPEDAQNPGFGMHPALLDAAIHTVLLRPGVLDDGLPVPFSWNGVSLWSRGETRLRVHLSTSATGDPTVRLFDASGAPVAAIDSLAVRPISPSQLGQTTGGAAFRLEWTPVDTPSPRGSVAFLSDDVHADFVVAPVVSDGTDPVAAAHAITHRVLKLVQDFLANERLADTTLVVLTSGAVAVDGISDLGASAVWGLVRSAQTENPGRLVLVDTDDTDASRDVLPAALAGGEPQIALRNGTVLVPRLARRAPEPTRAIRPQGTVLITGGTGTLGGLVAEHFVTEHGAKRLLLVSRGGNAPDLTDRLTALGAEVTVRACDIADRDALAHLLAEHQVSVVVHAAAVLDDAVIGSLTPERIDTVLRPKVDAAWHLHELTRDLDAFVLFSSAAGVFGNPGQGNYAAANAFLDALAVHRRASGLPATSLAWGLWAPATGMTDDLTNTDHQRLRRNGIQPLPVADALGLLDAAMADEAPGAVFARLDVRQLADSGDVAPPLRGLMARRRPAAGPRTGPVELMAGLTEEEQRKAMLQYVRTSVAAVLGHNSPQQVDVDRGFLDMGFDSLIAVELRNRLTVATGLRLPTTLVFDYPAPGLLAEFLRAKLLSAEPAQHPLLAEVDRLDLAGLSPELRRTIDDRLRAVLQRLTTDNEVTSLLGSTTDQEVFDFIDNELGVSPTPGEESGSHDE</sequence>
<dbReference type="Pfam" id="PF00109">
    <property type="entry name" value="ketoacyl-synt"/>
    <property type="match status" value="3"/>
</dbReference>
<keyword evidence="4" id="KW-0677">Repeat</keyword>
<dbReference type="SUPFAM" id="SSF47336">
    <property type="entry name" value="ACP-like"/>
    <property type="match status" value="3"/>
</dbReference>
<dbReference type="Pfam" id="PF00550">
    <property type="entry name" value="PP-binding"/>
    <property type="match status" value="3"/>
</dbReference>
<dbReference type="InterPro" id="IPR001227">
    <property type="entry name" value="Ac_transferase_dom_sf"/>
</dbReference>
<dbReference type="InterPro" id="IPR016039">
    <property type="entry name" value="Thiolase-like"/>
</dbReference>
<dbReference type="InterPro" id="IPR016036">
    <property type="entry name" value="Malonyl_transacylase_ACP-bd"/>
</dbReference>
<accession>A0A4R2JPU3</accession>
<dbReference type="InterPro" id="IPR049552">
    <property type="entry name" value="PKS_DH_N"/>
</dbReference>
<evidence type="ECO:0000259" key="15">
    <source>
        <dbReference type="PROSITE" id="PS52019"/>
    </source>
</evidence>
<feature type="domain" description="Ketosynthase family 3 (KS3)" evidence="14">
    <location>
        <begin position="2622"/>
        <end position="3049"/>
    </location>
</feature>
<feature type="domain" description="Carrier" evidence="13">
    <location>
        <begin position="921"/>
        <end position="996"/>
    </location>
</feature>
<evidence type="ECO:0000313" key="16">
    <source>
        <dbReference type="EMBL" id="TCO60802.1"/>
    </source>
</evidence>
<protein>
    <recommendedName>
        <fullName evidence="11">6-deoxyerythronolide-B synthase</fullName>
        <ecNumber evidence="11">2.3.1.94</ecNumber>
    </recommendedName>
</protein>
<dbReference type="Pfam" id="PF02801">
    <property type="entry name" value="Ketoacyl-synt_C"/>
    <property type="match status" value="3"/>
</dbReference>
<feature type="domain" description="PKS/mFAS DH" evidence="15">
    <location>
        <begin position="3514"/>
        <end position="3775"/>
    </location>
</feature>
<feature type="domain" description="Ketosynthase family 3 (KS3)" evidence="14">
    <location>
        <begin position="1012"/>
        <end position="1437"/>
    </location>
</feature>
<organism evidence="16 17">
    <name type="scientific">Actinocrispum wychmicini</name>
    <dbReference type="NCBI Taxonomy" id="1213861"/>
    <lineage>
        <taxon>Bacteria</taxon>
        <taxon>Bacillati</taxon>
        <taxon>Actinomycetota</taxon>
        <taxon>Actinomycetes</taxon>
        <taxon>Pseudonocardiales</taxon>
        <taxon>Pseudonocardiaceae</taxon>
        <taxon>Actinocrispum</taxon>
    </lineage>
</organism>
<comment type="caution">
    <text evidence="16">The sequence shown here is derived from an EMBL/GenBank/DDBJ whole genome shotgun (WGS) entry which is preliminary data.</text>
</comment>
<evidence type="ECO:0000256" key="10">
    <source>
        <dbReference type="ARBA" id="ARBA00063272"/>
    </source>
</evidence>
<feature type="domain" description="Carrier" evidence="13">
    <location>
        <begin position="2527"/>
        <end position="2602"/>
    </location>
</feature>
<gene>
    <name evidence="16" type="ORF">EV192_103383</name>
</gene>
<dbReference type="InterPro" id="IPR049900">
    <property type="entry name" value="PKS_mFAS_DH"/>
</dbReference>
<comment type="function">
    <text evidence="8">Involved in the biosynthesis of antibiotic erythromycin via the biosynthesis of its aglycone precursor, 6-deoxyerythronolide B (6-dEB).</text>
</comment>
<dbReference type="PROSITE" id="PS00606">
    <property type="entry name" value="KS3_1"/>
    <property type="match status" value="1"/>
</dbReference>
<dbReference type="Pfam" id="PF21089">
    <property type="entry name" value="PKS_DH_N"/>
    <property type="match status" value="2"/>
</dbReference>
<evidence type="ECO:0000256" key="8">
    <source>
        <dbReference type="ARBA" id="ARBA00060158"/>
    </source>
</evidence>
<dbReference type="GO" id="GO:0004312">
    <property type="term" value="F:fatty acid synthase activity"/>
    <property type="evidence" value="ECO:0007669"/>
    <property type="project" value="TreeGrafter"/>
</dbReference>
<dbReference type="InterPro" id="IPR009081">
    <property type="entry name" value="PP-bd_ACP"/>
</dbReference>
<dbReference type="InterPro" id="IPR050091">
    <property type="entry name" value="PKS_NRPS_Biosynth_Enz"/>
</dbReference>
<dbReference type="Gene3D" id="3.40.50.720">
    <property type="entry name" value="NAD(P)-binding Rossmann-like Domain"/>
    <property type="match status" value="2"/>
</dbReference>
<dbReference type="Gene3D" id="3.40.47.10">
    <property type="match status" value="3"/>
</dbReference>
<dbReference type="GO" id="GO:0004315">
    <property type="term" value="F:3-oxoacyl-[acyl-carrier-protein] synthase activity"/>
    <property type="evidence" value="ECO:0007669"/>
    <property type="project" value="InterPro"/>
</dbReference>
<dbReference type="InterPro" id="IPR055123">
    <property type="entry name" value="SpnB-like_Rossmann"/>
</dbReference>
<dbReference type="SMART" id="SM00825">
    <property type="entry name" value="PKS_KS"/>
    <property type="match status" value="3"/>
</dbReference>
<dbReference type="SUPFAM" id="SSF55048">
    <property type="entry name" value="Probable ACP-binding domain of malonyl-CoA ACP transacylase"/>
    <property type="match status" value="3"/>
</dbReference>
<reference evidence="16 17" key="1">
    <citation type="submission" date="2019-03" db="EMBL/GenBank/DDBJ databases">
        <title>Genomic Encyclopedia of Type Strains, Phase IV (KMG-IV): sequencing the most valuable type-strain genomes for metagenomic binning, comparative biology and taxonomic classification.</title>
        <authorList>
            <person name="Goeker M."/>
        </authorList>
    </citation>
    <scope>NUCLEOTIDE SEQUENCE [LARGE SCALE GENOMIC DNA]</scope>
    <source>
        <strain evidence="16 17">DSM 45934</strain>
    </source>
</reference>
<dbReference type="Proteomes" id="UP000295680">
    <property type="component" value="Unassembled WGS sequence"/>
</dbReference>
<proteinExistence type="predicted"/>
<evidence type="ECO:0000256" key="12">
    <source>
        <dbReference type="PROSITE-ProRule" id="PRU01363"/>
    </source>
</evidence>
<dbReference type="Gene3D" id="3.30.70.3290">
    <property type="match status" value="3"/>
</dbReference>
<keyword evidence="2" id="KW-0597">Phosphoprotein</keyword>
<dbReference type="RefSeq" id="WP_132116052.1">
    <property type="nucleotide sequence ID" value="NZ_SLWS01000003.1"/>
</dbReference>
<evidence type="ECO:0000256" key="7">
    <source>
        <dbReference type="ARBA" id="ARBA00052442"/>
    </source>
</evidence>
<dbReference type="PROSITE" id="PS00012">
    <property type="entry name" value="PHOSPHOPANTETHEINE"/>
    <property type="match status" value="2"/>
</dbReference>
<dbReference type="InterPro" id="IPR036291">
    <property type="entry name" value="NAD(P)-bd_dom_sf"/>
</dbReference>
<dbReference type="Gene3D" id="1.10.1200.10">
    <property type="entry name" value="ACP-like"/>
    <property type="match status" value="3"/>
</dbReference>
<dbReference type="PROSITE" id="PS52004">
    <property type="entry name" value="KS3_2"/>
    <property type="match status" value="3"/>
</dbReference>
<dbReference type="Pfam" id="PF00698">
    <property type="entry name" value="Acyl_transf_1"/>
    <property type="match status" value="3"/>
</dbReference>
<feature type="active site" description="Proton acceptor; for dehydratase activity" evidence="12">
    <location>
        <position position="1920"/>
    </location>
</feature>
<evidence type="ECO:0000259" key="13">
    <source>
        <dbReference type="PROSITE" id="PS50075"/>
    </source>
</evidence>
<keyword evidence="1" id="KW-0596">Phosphopantetheine</keyword>
<dbReference type="Gene3D" id="3.40.366.10">
    <property type="entry name" value="Malonyl-Coenzyme A Acyl Carrier Protein, domain 2"/>
    <property type="match status" value="3"/>
</dbReference>
<feature type="active site" description="Proton acceptor; for dehydratase activity" evidence="12">
    <location>
        <position position="3545"/>
    </location>
</feature>
<dbReference type="SMART" id="SM00827">
    <property type="entry name" value="PKS_AT"/>
    <property type="match status" value="3"/>
</dbReference>
<dbReference type="InterPro" id="IPR014031">
    <property type="entry name" value="Ketoacyl_synth_C"/>
</dbReference>
<dbReference type="InterPro" id="IPR020841">
    <property type="entry name" value="PKS_Beta-ketoAc_synthase_dom"/>
</dbReference>
<keyword evidence="3 16" id="KW-0808">Transferase</keyword>
<dbReference type="GO" id="GO:0006633">
    <property type="term" value="P:fatty acid biosynthetic process"/>
    <property type="evidence" value="ECO:0007669"/>
    <property type="project" value="InterPro"/>
</dbReference>
<name>A0A4R2JPU3_9PSEU</name>
<feature type="domain" description="Carrier" evidence="13">
    <location>
        <begin position="4204"/>
        <end position="4279"/>
    </location>
</feature>
<dbReference type="PANTHER" id="PTHR43775:SF51">
    <property type="entry name" value="INACTIVE PHENOLPHTHIOCEROL SYNTHESIS POLYKETIDE SYNTHASE TYPE I PKS1-RELATED"/>
    <property type="match status" value="1"/>
</dbReference>
<evidence type="ECO:0000256" key="1">
    <source>
        <dbReference type="ARBA" id="ARBA00022450"/>
    </source>
</evidence>
<dbReference type="InterPro" id="IPR049551">
    <property type="entry name" value="PKS_DH_C"/>
</dbReference>
<dbReference type="InterPro" id="IPR020807">
    <property type="entry name" value="PKS_DH"/>
</dbReference>
<dbReference type="GO" id="GO:0031177">
    <property type="term" value="F:phosphopantetheine binding"/>
    <property type="evidence" value="ECO:0007669"/>
    <property type="project" value="InterPro"/>
</dbReference>
<evidence type="ECO:0000256" key="2">
    <source>
        <dbReference type="ARBA" id="ARBA00022553"/>
    </source>
</evidence>
<dbReference type="EMBL" id="SLWS01000003">
    <property type="protein sequence ID" value="TCO60802.1"/>
    <property type="molecule type" value="Genomic_DNA"/>
</dbReference>
<dbReference type="CDD" id="cd08956">
    <property type="entry name" value="KR_3_FAS_SDR_x"/>
    <property type="match status" value="2"/>
</dbReference>
<dbReference type="PROSITE" id="PS50075">
    <property type="entry name" value="CARRIER"/>
    <property type="match status" value="3"/>
</dbReference>
<dbReference type="SUPFAM" id="SSF52151">
    <property type="entry name" value="FabD/lysophospholipase-like"/>
    <property type="match status" value="3"/>
</dbReference>
<evidence type="ECO:0000256" key="9">
    <source>
        <dbReference type="ARBA" id="ARBA00060622"/>
    </source>
</evidence>
<feature type="active site" description="Proton donor; for dehydratase activity" evidence="12">
    <location>
        <position position="2071"/>
    </location>
</feature>
<comment type="pathway">
    <text evidence="9">Antibiotic biosynthesis; erythromycin biosynthesis.</text>
</comment>
<dbReference type="FunFam" id="3.40.366.10:FF:000002">
    <property type="entry name" value="Probable polyketide synthase 2"/>
    <property type="match status" value="2"/>
</dbReference>
<feature type="active site" description="Proton donor; for dehydratase activity" evidence="12">
    <location>
        <position position="3698"/>
    </location>
</feature>
<dbReference type="SUPFAM" id="SSF53901">
    <property type="entry name" value="Thiolase-like"/>
    <property type="match status" value="3"/>
</dbReference>
<dbReference type="SMART" id="SM00822">
    <property type="entry name" value="PKS_KR"/>
    <property type="match status" value="2"/>
</dbReference>
<keyword evidence="5" id="KW-0511">Multifunctional enzyme</keyword>
<dbReference type="PROSITE" id="PS52019">
    <property type="entry name" value="PKS_MFAS_DH"/>
    <property type="match status" value="2"/>
</dbReference>
<dbReference type="InterPro" id="IPR014043">
    <property type="entry name" value="Acyl_transferase_dom"/>
</dbReference>
<dbReference type="Pfam" id="PF22953">
    <property type="entry name" value="SpnB_Rossmann"/>
    <property type="match status" value="2"/>
</dbReference>
<dbReference type="SUPFAM" id="SSF51735">
    <property type="entry name" value="NAD(P)-binding Rossmann-fold domains"/>
    <property type="match status" value="4"/>
</dbReference>
<dbReference type="FunFam" id="3.40.47.10:FF:000019">
    <property type="entry name" value="Polyketide synthase type I"/>
    <property type="match status" value="3"/>
</dbReference>
<dbReference type="InterPro" id="IPR057326">
    <property type="entry name" value="KR_dom"/>
</dbReference>
<feature type="domain" description="PKS/mFAS DH" evidence="15">
    <location>
        <begin position="1889"/>
        <end position="2143"/>
    </location>
</feature>
<dbReference type="PANTHER" id="PTHR43775">
    <property type="entry name" value="FATTY ACID SYNTHASE"/>
    <property type="match status" value="1"/>
</dbReference>
<feature type="region of interest" description="C-terminal hotdog fold" evidence="12">
    <location>
        <begin position="3639"/>
        <end position="3775"/>
    </location>
</feature>
<evidence type="ECO:0000256" key="3">
    <source>
        <dbReference type="ARBA" id="ARBA00022679"/>
    </source>
</evidence>
<dbReference type="InterPro" id="IPR014030">
    <property type="entry name" value="Ketoacyl_synth_N"/>
</dbReference>
<feature type="region of interest" description="N-terminal hotdog fold" evidence="12">
    <location>
        <begin position="1889"/>
        <end position="2003"/>
    </location>
</feature>
<evidence type="ECO:0000256" key="11">
    <source>
        <dbReference type="ARBA" id="ARBA00066981"/>
    </source>
</evidence>
<dbReference type="Gene3D" id="3.10.129.110">
    <property type="entry name" value="Polyketide synthase dehydratase"/>
    <property type="match status" value="2"/>
</dbReference>
<evidence type="ECO:0000256" key="5">
    <source>
        <dbReference type="ARBA" id="ARBA00023268"/>
    </source>
</evidence>
<dbReference type="InterPro" id="IPR018201">
    <property type="entry name" value="Ketoacyl_synth_AS"/>
</dbReference>
<dbReference type="SMART" id="SM00823">
    <property type="entry name" value="PKS_PP"/>
    <property type="match status" value="3"/>
</dbReference>
<dbReference type="Pfam" id="PF16197">
    <property type="entry name" value="KAsynt_C_assoc"/>
    <property type="match status" value="3"/>
</dbReference>
<evidence type="ECO:0000313" key="17">
    <source>
        <dbReference type="Proteomes" id="UP000295680"/>
    </source>
</evidence>
<keyword evidence="17" id="KW-1185">Reference proteome</keyword>
<dbReference type="InterPro" id="IPR013968">
    <property type="entry name" value="PKS_KR"/>
</dbReference>
<comment type="subunit">
    <text evidence="10">Homodimer. Erythronolide synthase is composed of EryAI, EryAII and EryAIII multimodular (2 modules) polypeptides each coding for a functional synthase subunit which participates in 2 of the six FAS-like elongation steps required for formation of the polyketide. Module 1, 2, 3, 4, 5, and 6 participating in biosynthesis steps 1, 2, 3, 4, 5, and 6, respectively.</text>
</comment>
<evidence type="ECO:0000256" key="6">
    <source>
        <dbReference type="ARBA" id="ARBA00023315"/>
    </source>
</evidence>
<dbReference type="EC" id="2.3.1.94" evidence="11"/>
<dbReference type="Pfam" id="PF08659">
    <property type="entry name" value="KR"/>
    <property type="match status" value="2"/>
</dbReference>
<dbReference type="Pfam" id="PF14765">
    <property type="entry name" value="PS-DH"/>
    <property type="match status" value="2"/>
</dbReference>
<dbReference type="InterPro" id="IPR016035">
    <property type="entry name" value="Acyl_Trfase/lysoPLipase"/>
</dbReference>
<dbReference type="InterPro" id="IPR042104">
    <property type="entry name" value="PKS_dehydratase_sf"/>
</dbReference>
<dbReference type="OrthoDB" id="9778690at2"/>
<dbReference type="InterPro" id="IPR032821">
    <property type="entry name" value="PKS_assoc"/>
</dbReference>
<evidence type="ECO:0000256" key="4">
    <source>
        <dbReference type="ARBA" id="ARBA00022737"/>
    </source>
</evidence>
<dbReference type="InterPro" id="IPR006162">
    <property type="entry name" value="Ppantetheine_attach_site"/>
</dbReference>
<dbReference type="FunFam" id="1.10.1200.10:FF:000007">
    <property type="entry name" value="Probable polyketide synthase pks17"/>
    <property type="match status" value="1"/>
</dbReference>
<dbReference type="GO" id="GO:0047879">
    <property type="term" value="F:erythronolide synthase activity"/>
    <property type="evidence" value="ECO:0007669"/>
    <property type="project" value="UniProtKB-EC"/>
</dbReference>
<dbReference type="InterPro" id="IPR020806">
    <property type="entry name" value="PKS_PP-bd"/>
</dbReference>
<feature type="region of interest" description="N-terminal hotdog fold" evidence="12">
    <location>
        <begin position="3514"/>
        <end position="3627"/>
    </location>
</feature>
<dbReference type="InterPro" id="IPR036736">
    <property type="entry name" value="ACP-like_sf"/>
</dbReference>
<feature type="domain" description="Ketosynthase family 3 (KS3)" evidence="14">
    <location>
        <begin position="17"/>
        <end position="436"/>
    </location>
</feature>
<feature type="region of interest" description="C-terminal hotdog fold" evidence="12">
    <location>
        <begin position="2014"/>
        <end position="2143"/>
    </location>
</feature>